<organism evidence="2 3">
    <name type="scientific">Candidatus Roizmanbacteria bacterium RIFCSPLOWO2_02_FULL_38_10</name>
    <dbReference type="NCBI Taxonomy" id="1802074"/>
    <lineage>
        <taxon>Bacteria</taxon>
        <taxon>Candidatus Roizmaniibacteriota</taxon>
    </lineage>
</organism>
<evidence type="ECO:0000313" key="2">
    <source>
        <dbReference type="EMBL" id="OGK56503.1"/>
    </source>
</evidence>
<feature type="transmembrane region" description="Helical" evidence="1">
    <location>
        <begin position="92"/>
        <end position="116"/>
    </location>
</feature>
<dbReference type="EMBL" id="MGAY01000035">
    <property type="protein sequence ID" value="OGK56503.1"/>
    <property type="molecule type" value="Genomic_DNA"/>
</dbReference>
<accession>A0A1F7JLK1</accession>
<protein>
    <submittedName>
        <fullName evidence="2">Uncharacterized protein</fullName>
    </submittedName>
</protein>
<keyword evidence="1" id="KW-0812">Transmembrane</keyword>
<reference evidence="2 3" key="1">
    <citation type="journal article" date="2016" name="Nat. Commun.">
        <title>Thousands of microbial genomes shed light on interconnected biogeochemical processes in an aquifer system.</title>
        <authorList>
            <person name="Anantharaman K."/>
            <person name="Brown C.T."/>
            <person name="Hug L.A."/>
            <person name="Sharon I."/>
            <person name="Castelle C.J."/>
            <person name="Probst A.J."/>
            <person name="Thomas B.C."/>
            <person name="Singh A."/>
            <person name="Wilkins M.J."/>
            <person name="Karaoz U."/>
            <person name="Brodie E.L."/>
            <person name="Williams K.H."/>
            <person name="Hubbard S.S."/>
            <person name="Banfield J.F."/>
        </authorList>
    </citation>
    <scope>NUCLEOTIDE SEQUENCE [LARGE SCALE GENOMIC DNA]</scope>
</reference>
<sequence length="118" mass="13288">MNFNKVLANKNDEGGTTIGIFLNKMTIIGPNNKPIVSAAPVLSPSLLISHAIQVIVHNMIVISIIYYIYISIKDNNYRFDAQLLSNYFCWPIIHFFALPLILLTTLLLLFVIFISFTG</sequence>
<keyword evidence="1" id="KW-1133">Transmembrane helix</keyword>
<evidence type="ECO:0000256" key="1">
    <source>
        <dbReference type="SAM" id="Phobius"/>
    </source>
</evidence>
<feature type="transmembrane region" description="Helical" evidence="1">
    <location>
        <begin position="54"/>
        <end position="72"/>
    </location>
</feature>
<gene>
    <name evidence="2" type="ORF">A3J15_02925</name>
</gene>
<comment type="caution">
    <text evidence="2">The sequence shown here is derived from an EMBL/GenBank/DDBJ whole genome shotgun (WGS) entry which is preliminary data.</text>
</comment>
<proteinExistence type="predicted"/>
<dbReference type="AlphaFoldDB" id="A0A1F7JLK1"/>
<name>A0A1F7JLK1_9BACT</name>
<dbReference type="Proteomes" id="UP000176376">
    <property type="component" value="Unassembled WGS sequence"/>
</dbReference>
<evidence type="ECO:0000313" key="3">
    <source>
        <dbReference type="Proteomes" id="UP000176376"/>
    </source>
</evidence>
<keyword evidence="1" id="KW-0472">Membrane</keyword>